<feature type="region of interest" description="Disordered" evidence="4">
    <location>
        <begin position="515"/>
        <end position="538"/>
    </location>
</feature>
<evidence type="ECO:0000256" key="3">
    <source>
        <dbReference type="PROSITE-ProRule" id="PRU00023"/>
    </source>
</evidence>
<dbReference type="PROSITE" id="PS50088">
    <property type="entry name" value="ANK_REPEAT"/>
    <property type="match status" value="1"/>
</dbReference>
<dbReference type="PANTHER" id="PTHR24123:SF33">
    <property type="entry name" value="PROTEIN HOS4"/>
    <property type="match status" value="1"/>
</dbReference>
<dbReference type="PROSITE" id="PS50297">
    <property type="entry name" value="ANK_REP_REGION"/>
    <property type="match status" value="1"/>
</dbReference>
<proteinExistence type="predicted"/>
<protein>
    <submittedName>
        <fullName evidence="5">Uncharacterized protein</fullName>
    </submittedName>
</protein>
<dbReference type="AlphaFoldDB" id="A0A2T7PKH0"/>
<sequence length="781" mass="85296">MILLKITRVSAEMTKDVCLVENNENMKKDAFVLDDNSSSTPASGSILTSSSAAHQGEPSHASRLQRVSSSSYFDIANTILGSSGDLDEVLLCAARDGDLNKLEQLLCQRNDIIVDVDCKDRRTGNTALILAAKKGYAKMIQLLLRHGADPTLHNYEAQTALEVATSATKTILLDWVNRSTECTHRLLLQAAWQGNLEVIRRLLVVNKSLDINCQNAEGLTPLLLVAKDVQLFERLGVQLNRRYNPVEVAELLIKARAHTMTIQLTAVTLLQHGADITLTDDRGMTAVDLAKTRKMKTTLREAWAEATQKCKPAELGPVRVTSREESKLYMHEENHKARKGEVVFEDSLSRAMTKGRRAEQQTLQDIENGKYTPTPVYSRESTRPLGTVRTKMPSILPQISKQSPSPAGCQSPESPPAGSRNAAEDLRRSLEDGRNMLDKGHRAEEVWPVRAGRLSGSTPLSTSEKMDDNTRDNFSAIDMNMYEACLTQTNGSDPVSTTSIGDLAVSADNIISRRGRSVSTGDGESCEMGGTSTERMSQLRTPLDRDTTMCVNIPPMIPEGNSPRNPTNVLSYERNVTNSQGSTMPVQIIPLPPNSSRILPPTPTFLTQGSFIAVEGALAKAMKDDDSLSSKEPSPRSDDDDDNKIRMVLANPMELFRSRSLLKEEFILAESRPSDIVVGEKAASLGARSGIHQNRRSDPSLVNLGETKGLAGQSSVRNANISPKSQKDCKGADAAEKGMKCSASDTVLGSGFLSTAECGETFSNLKKFLLYRGCSQPEFKD</sequence>
<evidence type="ECO:0000256" key="2">
    <source>
        <dbReference type="ARBA" id="ARBA00023043"/>
    </source>
</evidence>
<dbReference type="STRING" id="400727.A0A2T7PKH0"/>
<dbReference type="EMBL" id="PZQS01000003">
    <property type="protein sequence ID" value="PVD33929.1"/>
    <property type="molecule type" value="Genomic_DNA"/>
</dbReference>
<name>A0A2T7PKH0_POMCA</name>
<dbReference type="InterPro" id="IPR002110">
    <property type="entry name" value="Ankyrin_rpt"/>
</dbReference>
<dbReference type="OrthoDB" id="10020384at2759"/>
<dbReference type="PANTHER" id="PTHR24123">
    <property type="entry name" value="ANKYRIN REPEAT-CONTAINING"/>
    <property type="match status" value="1"/>
</dbReference>
<dbReference type="InterPro" id="IPR036770">
    <property type="entry name" value="Ankyrin_rpt-contain_sf"/>
</dbReference>
<reference evidence="5 6" key="1">
    <citation type="submission" date="2018-04" db="EMBL/GenBank/DDBJ databases">
        <title>The genome of golden apple snail Pomacea canaliculata provides insight into stress tolerance and invasive adaptation.</title>
        <authorList>
            <person name="Liu C."/>
            <person name="Liu B."/>
            <person name="Ren Y."/>
            <person name="Zhang Y."/>
            <person name="Wang H."/>
            <person name="Li S."/>
            <person name="Jiang F."/>
            <person name="Yin L."/>
            <person name="Zhang G."/>
            <person name="Qian W."/>
            <person name="Fan W."/>
        </authorList>
    </citation>
    <scope>NUCLEOTIDE SEQUENCE [LARGE SCALE GENOMIC DNA]</scope>
    <source>
        <strain evidence="5">SZHN2017</strain>
        <tissue evidence="5">Muscle</tissue>
    </source>
</reference>
<dbReference type="InterPro" id="IPR051165">
    <property type="entry name" value="Multifunctional_ANK_Repeat"/>
</dbReference>
<feature type="compositionally biased region" description="Basic and acidic residues" evidence="4">
    <location>
        <begin position="438"/>
        <end position="447"/>
    </location>
</feature>
<feature type="region of interest" description="Disordered" evidence="4">
    <location>
        <begin position="438"/>
        <end position="470"/>
    </location>
</feature>
<keyword evidence="6" id="KW-1185">Reference proteome</keyword>
<comment type="caution">
    <text evidence="5">The sequence shown here is derived from an EMBL/GenBank/DDBJ whole genome shotgun (WGS) entry which is preliminary data.</text>
</comment>
<accession>A0A2T7PKH0</accession>
<evidence type="ECO:0000313" key="6">
    <source>
        <dbReference type="Proteomes" id="UP000245119"/>
    </source>
</evidence>
<gene>
    <name evidence="5" type="ORF">C0Q70_05191</name>
</gene>
<dbReference type="Pfam" id="PF12796">
    <property type="entry name" value="Ank_2"/>
    <property type="match status" value="1"/>
</dbReference>
<dbReference type="SMART" id="SM00248">
    <property type="entry name" value="ANK"/>
    <property type="match status" value="4"/>
</dbReference>
<evidence type="ECO:0000256" key="4">
    <source>
        <dbReference type="SAM" id="MobiDB-lite"/>
    </source>
</evidence>
<feature type="repeat" description="ANK" evidence="3">
    <location>
        <begin position="123"/>
        <end position="155"/>
    </location>
</feature>
<organism evidence="5 6">
    <name type="scientific">Pomacea canaliculata</name>
    <name type="common">Golden apple snail</name>
    <dbReference type="NCBI Taxonomy" id="400727"/>
    <lineage>
        <taxon>Eukaryota</taxon>
        <taxon>Metazoa</taxon>
        <taxon>Spiralia</taxon>
        <taxon>Lophotrochozoa</taxon>
        <taxon>Mollusca</taxon>
        <taxon>Gastropoda</taxon>
        <taxon>Caenogastropoda</taxon>
        <taxon>Architaenioglossa</taxon>
        <taxon>Ampullarioidea</taxon>
        <taxon>Ampullariidae</taxon>
        <taxon>Pomacea</taxon>
    </lineage>
</organism>
<feature type="compositionally biased region" description="Basic and acidic residues" evidence="4">
    <location>
        <begin position="622"/>
        <end position="637"/>
    </location>
</feature>
<dbReference type="Gene3D" id="1.25.40.20">
    <property type="entry name" value="Ankyrin repeat-containing domain"/>
    <property type="match status" value="2"/>
</dbReference>
<feature type="region of interest" description="Disordered" evidence="4">
    <location>
        <begin position="622"/>
        <end position="644"/>
    </location>
</feature>
<evidence type="ECO:0000256" key="1">
    <source>
        <dbReference type="ARBA" id="ARBA00022737"/>
    </source>
</evidence>
<feature type="region of interest" description="Disordered" evidence="4">
    <location>
        <begin position="42"/>
        <end position="65"/>
    </location>
</feature>
<keyword evidence="1" id="KW-0677">Repeat</keyword>
<dbReference type="SUPFAM" id="SSF48403">
    <property type="entry name" value="Ankyrin repeat"/>
    <property type="match status" value="1"/>
</dbReference>
<dbReference type="Proteomes" id="UP000245119">
    <property type="component" value="Linkage Group LG3"/>
</dbReference>
<evidence type="ECO:0000313" key="5">
    <source>
        <dbReference type="EMBL" id="PVD33929.1"/>
    </source>
</evidence>
<feature type="region of interest" description="Disordered" evidence="4">
    <location>
        <begin position="353"/>
        <end position="424"/>
    </location>
</feature>
<feature type="compositionally biased region" description="Polar residues" evidence="4">
    <location>
        <begin position="42"/>
        <end position="53"/>
    </location>
</feature>
<keyword evidence="2 3" id="KW-0040">ANK repeat</keyword>